<accession>A0AC61S1J4</accession>
<gene>
    <name evidence="1" type="ORF">E5329_01990</name>
</gene>
<proteinExistence type="predicted"/>
<evidence type="ECO:0000313" key="2">
    <source>
        <dbReference type="Proteomes" id="UP000304953"/>
    </source>
</evidence>
<organism evidence="1 2">
    <name type="scientific">Petralouisia muris</name>
    <dbReference type="NCBI Taxonomy" id="3032872"/>
    <lineage>
        <taxon>Bacteria</taxon>
        <taxon>Bacillati</taxon>
        <taxon>Bacillota</taxon>
        <taxon>Clostridia</taxon>
        <taxon>Lachnospirales</taxon>
        <taxon>Lachnospiraceae</taxon>
        <taxon>Petralouisia</taxon>
    </lineage>
</organism>
<sequence>MNKTRYSFEGEETVISPQLVYYKEIIEDNIKKMITYAQGPQRLWPHVKTHKMADVIRLQMNYGIDRFKCATIAEAEMCGAAGAKKAALAYPLVGPNIPRFLTLAKIFPETEFFAVSDCTEQVKLAGAAAVKEHTEIQMLMDVDTGQHRTGVPMGQAAAAYKQWAQIPGICMRGLHCYDGHRHESNYEVRSREVAAVDKQIDQIKNDLAGSGMDCGIVILGGTPSFPCHQKLNRDYLSPGTCVIQDAGYQAAYPDLPFEPGAAVLTRVISIQGEDAFTLDMGTKAVASDPNPERAVLSGMEYAKTVLQNEEHWVVKIPAEHRENMPKVGDVMFAVPMHICPTSALYPSVPVIEKGKLSGWWEVTARNRKLSI</sequence>
<reference evidence="1" key="1">
    <citation type="submission" date="2019-04" db="EMBL/GenBank/DDBJ databases">
        <title>Microbes associate with the intestines of laboratory mice.</title>
        <authorList>
            <person name="Navarre W."/>
            <person name="Wong E."/>
            <person name="Huang K."/>
            <person name="Tropini C."/>
            <person name="Ng K."/>
            <person name="Yu B."/>
        </authorList>
    </citation>
    <scope>NUCLEOTIDE SEQUENCE</scope>
    <source>
        <strain evidence="1">NM01_1-7b</strain>
    </source>
</reference>
<keyword evidence="2" id="KW-1185">Reference proteome</keyword>
<dbReference type="EMBL" id="SRYA01000003">
    <property type="protein sequence ID" value="TGY97918.1"/>
    <property type="molecule type" value="Genomic_DNA"/>
</dbReference>
<evidence type="ECO:0000313" key="1">
    <source>
        <dbReference type="EMBL" id="TGY97918.1"/>
    </source>
</evidence>
<name>A0AC61S1J4_9FIRM</name>
<dbReference type="Proteomes" id="UP000304953">
    <property type="component" value="Unassembled WGS sequence"/>
</dbReference>
<comment type="caution">
    <text evidence="1">The sequence shown here is derived from an EMBL/GenBank/DDBJ whole genome shotgun (WGS) entry which is preliminary data.</text>
</comment>
<protein>
    <submittedName>
        <fullName evidence="1">D-TA family PLP-dependent enzyme</fullName>
    </submittedName>
</protein>